<reference evidence="1 2" key="1">
    <citation type="journal article" date="2019" name="Sci. Rep.">
        <title>Comparative genomics of chytrid fungi reveal insights into the obligate biotrophic and pathogenic lifestyle of Synchytrium endobioticum.</title>
        <authorList>
            <person name="van de Vossenberg B.T.L.H."/>
            <person name="Warris S."/>
            <person name="Nguyen H.D.T."/>
            <person name="van Gent-Pelzer M.P.E."/>
            <person name="Joly D.L."/>
            <person name="van de Geest H.C."/>
            <person name="Bonants P.J.M."/>
            <person name="Smith D.S."/>
            <person name="Levesque C.A."/>
            <person name="van der Lee T.A.J."/>
        </authorList>
    </citation>
    <scope>NUCLEOTIDE SEQUENCE [LARGE SCALE GENOMIC DNA]</scope>
    <source>
        <strain evidence="1 2">LEV6574</strain>
    </source>
</reference>
<dbReference type="OrthoDB" id="5423336at2759"/>
<sequence length="187" mass="20732">MQNNTIATYAFSQRGSNSTRSAIHSTGTALNGNHISGLATSAGYFEDEKKTGVWSIIGELECSCPIRANARVQLEILHRARDETTFPQVRKRFADSDAETSGEDLHAHVIETCTTRVANEPIPKNIKAARELPKWESWKAAIVKEYKSLEDRKPIDELFSAIIRTDPLSSPTQCTQCTQCNHAMGPK</sequence>
<organism evidence="1 2">
    <name type="scientific">Synchytrium endobioticum</name>
    <dbReference type="NCBI Taxonomy" id="286115"/>
    <lineage>
        <taxon>Eukaryota</taxon>
        <taxon>Fungi</taxon>
        <taxon>Fungi incertae sedis</taxon>
        <taxon>Chytridiomycota</taxon>
        <taxon>Chytridiomycota incertae sedis</taxon>
        <taxon>Chytridiomycetes</taxon>
        <taxon>Synchytriales</taxon>
        <taxon>Synchytriaceae</taxon>
        <taxon>Synchytrium</taxon>
    </lineage>
</organism>
<comment type="caution">
    <text evidence="1">The sequence shown here is derived from an EMBL/GenBank/DDBJ whole genome shotgun (WGS) entry which is preliminary data.</text>
</comment>
<evidence type="ECO:0000313" key="2">
    <source>
        <dbReference type="Proteomes" id="UP000320475"/>
    </source>
</evidence>
<proteinExistence type="predicted"/>
<dbReference type="Proteomes" id="UP000320475">
    <property type="component" value="Unassembled WGS sequence"/>
</dbReference>
<dbReference type="EMBL" id="QEAM01000125">
    <property type="protein sequence ID" value="TPX45870.1"/>
    <property type="molecule type" value="Genomic_DNA"/>
</dbReference>
<dbReference type="AlphaFoldDB" id="A0A507D3R1"/>
<accession>A0A507D3R1</accession>
<name>A0A507D3R1_9FUNG</name>
<gene>
    <name evidence="1" type="ORF">SeLEV6574_g03583</name>
</gene>
<protein>
    <submittedName>
        <fullName evidence="1">Uncharacterized protein</fullName>
    </submittedName>
</protein>
<evidence type="ECO:0000313" key="1">
    <source>
        <dbReference type="EMBL" id="TPX45870.1"/>
    </source>
</evidence>